<evidence type="ECO:0000256" key="1">
    <source>
        <dbReference type="SAM" id="Phobius"/>
    </source>
</evidence>
<feature type="transmembrane region" description="Helical" evidence="1">
    <location>
        <begin position="219"/>
        <end position="245"/>
    </location>
</feature>
<dbReference type="PANTHER" id="PTHR36978">
    <property type="entry name" value="P-LOOP CONTAINING NUCLEOTIDE TRIPHOSPHATE HYDROLASE"/>
    <property type="match status" value="1"/>
</dbReference>
<dbReference type="InterPro" id="IPR027417">
    <property type="entry name" value="P-loop_NTPase"/>
</dbReference>
<keyword evidence="1" id="KW-1133">Transmembrane helix</keyword>
<proteinExistence type="predicted"/>
<dbReference type="Pfam" id="PF17784">
    <property type="entry name" value="Sulfotransfer_4"/>
    <property type="match status" value="1"/>
</dbReference>
<keyword evidence="1" id="KW-0472">Membrane</keyword>
<accession>A0ABU4Y728</accession>
<dbReference type="Proteomes" id="UP001287059">
    <property type="component" value="Unassembled WGS sequence"/>
</dbReference>
<dbReference type="SUPFAM" id="SSF52540">
    <property type="entry name" value="P-loop containing nucleoside triphosphate hydrolases"/>
    <property type="match status" value="1"/>
</dbReference>
<name>A0ABU4Y728_9HYPH</name>
<reference evidence="2 3" key="1">
    <citation type="submission" date="2023-08" db="EMBL/GenBank/DDBJ databases">
        <title>Implementing the SeqCode for naming new Mesorhizobium species isolated from Vachellia karroo root nodules.</title>
        <authorList>
            <person name="Van Lill M."/>
        </authorList>
    </citation>
    <scope>NUCLEOTIDE SEQUENCE [LARGE SCALE GENOMIC DNA]</scope>
    <source>
        <strain evidence="2 3">VK24D</strain>
    </source>
</reference>
<protein>
    <submittedName>
        <fullName evidence="2">Sulfotransferase</fullName>
    </submittedName>
</protein>
<dbReference type="EMBL" id="JAVIIW010000056">
    <property type="protein sequence ID" value="MDX8482718.1"/>
    <property type="molecule type" value="Genomic_DNA"/>
</dbReference>
<sequence length="246" mass="27910">MTLELIGAGFGRTGTWSTFAALNRLGFASYHMQEVIMNKANKGHLDFWCKVANNPPGTQHDWSRVFANYRATVDNPGCCVWRELMAAYPRAKVLLTLHPRGAEAWYDSTIDTIYFTENVWQFKVLEWLTPFGRKFGDMSRKLVWGRTLKGVMNDRDKAVARYNAYIDEVKAAVSPERLLVFKVTDGWGPLCDFLGVPIPNEPFPNLNDRASIKKIIREMIIGSYLMLAGVMLAVALVVGGLWWWLA</sequence>
<keyword evidence="1" id="KW-0812">Transmembrane</keyword>
<gene>
    <name evidence="2" type="ORF">RFN28_30295</name>
</gene>
<evidence type="ECO:0000313" key="3">
    <source>
        <dbReference type="Proteomes" id="UP001287059"/>
    </source>
</evidence>
<organism evidence="2 3">
    <name type="scientific">Mesorhizobium album</name>
    <dbReference type="NCBI Taxonomy" id="3072314"/>
    <lineage>
        <taxon>Bacteria</taxon>
        <taxon>Pseudomonadati</taxon>
        <taxon>Pseudomonadota</taxon>
        <taxon>Alphaproteobacteria</taxon>
        <taxon>Hyphomicrobiales</taxon>
        <taxon>Phyllobacteriaceae</taxon>
        <taxon>Mesorhizobium</taxon>
    </lineage>
</organism>
<evidence type="ECO:0000313" key="2">
    <source>
        <dbReference type="EMBL" id="MDX8482718.1"/>
    </source>
</evidence>
<dbReference type="Gene3D" id="3.40.50.300">
    <property type="entry name" value="P-loop containing nucleotide triphosphate hydrolases"/>
    <property type="match status" value="1"/>
</dbReference>
<dbReference type="InterPro" id="IPR040632">
    <property type="entry name" value="Sulfotransfer_4"/>
</dbReference>
<dbReference type="PANTHER" id="PTHR36978:SF4">
    <property type="entry name" value="P-LOOP CONTAINING NUCLEOSIDE TRIPHOSPHATE HYDROLASE PROTEIN"/>
    <property type="match status" value="1"/>
</dbReference>
<comment type="caution">
    <text evidence="2">The sequence shown here is derived from an EMBL/GenBank/DDBJ whole genome shotgun (WGS) entry which is preliminary data.</text>
</comment>
<keyword evidence="3" id="KW-1185">Reference proteome</keyword>
<dbReference type="RefSeq" id="WP_320290849.1">
    <property type="nucleotide sequence ID" value="NZ_JAVIIW010000056.1"/>
</dbReference>